<reference evidence="2" key="1">
    <citation type="submission" date="2020-11" db="EMBL/GenBank/DDBJ databases">
        <authorList>
            <person name="Whitehead M."/>
        </authorList>
    </citation>
    <scope>NUCLEOTIDE SEQUENCE</scope>
    <source>
        <strain evidence="2">EGII</strain>
    </source>
</reference>
<sequence>MDKYIITEIVKEYLDSSDSNNSRLSSTEIESSEASEEDDLIVFAALRNIRNCIETYFKE</sequence>
<accession>A0A811UXE6</accession>
<proteinExistence type="predicted"/>
<dbReference type="EMBL" id="CAJHJT010000023">
    <property type="protein sequence ID" value="CAD7001763.1"/>
    <property type="molecule type" value="Genomic_DNA"/>
</dbReference>
<feature type="non-terminal residue" evidence="2">
    <location>
        <position position="59"/>
    </location>
</feature>
<protein>
    <submittedName>
        <fullName evidence="2">(Mediterranean fruit fly) hypothetical protein</fullName>
    </submittedName>
</protein>
<evidence type="ECO:0000256" key="1">
    <source>
        <dbReference type="SAM" id="MobiDB-lite"/>
    </source>
</evidence>
<feature type="compositionally biased region" description="Low complexity" evidence="1">
    <location>
        <begin position="16"/>
        <end position="29"/>
    </location>
</feature>
<gene>
    <name evidence="2" type="ORF">CCAP1982_LOCUS10253</name>
</gene>
<feature type="region of interest" description="Disordered" evidence="1">
    <location>
        <begin position="16"/>
        <end position="36"/>
    </location>
</feature>
<name>A0A811UXE6_CERCA</name>
<dbReference type="Proteomes" id="UP000606786">
    <property type="component" value="Unassembled WGS sequence"/>
</dbReference>
<dbReference type="AlphaFoldDB" id="A0A811UXE6"/>
<comment type="caution">
    <text evidence="2">The sequence shown here is derived from an EMBL/GenBank/DDBJ whole genome shotgun (WGS) entry which is preliminary data.</text>
</comment>
<organism evidence="2 3">
    <name type="scientific">Ceratitis capitata</name>
    <name type="common">Mediterranean fruit fly</name>
    <name type="synonym">Tephritis capitata</name>
    <dbReference type="NCBI Taxonomy" id="7213"/>
    <lineage>
        <taxon>Eukaryota</taxon>
        <taxon>Metazoa</taxon>
        <taxon>Ecdysozoa</taxon>
        <taxon>Arthropoda</taxon>
        <taxon>Hexapoda</taxon>
        <taxon>Insecta</taxon>
        <taxon>Pterygota</taxon>
        <taxon>Neoptera</taxon>
        <taxon>Endopterygota</taxon>
        <taxon>Diptera</taxon>
        <taxon>Brachycera</taxon>
        <taxon>Muscomorpha</taxon>
        <taxon>Tephritoidea</taxon>
        <taxon>Tephritidae</taxon>
        <taxon>Ceratitis</taxon>
        <taxon>Ceratitis</taxon>
    </lineage>
</organism>
<keyword evidence="3" id="KW-1185">Reference proteome</keyword>
<evidence type="ECO:0000313" key="3">
    <source>
        <dbReference type="Proteomes" id="UP000606786"/>
    </source>
</evidence>
<evidence type="ECO:0000313" key="2">
    <source>
        <dbReference type="EMBL" id="CAD7001763.1"/>
    </source>
</evidence>